<gene>
    <name evidence="3" type="ORF">TM35_000212070</name>
</gene>
<feature type="region of interest" description="Disordered" evidence="1">
    <location>
        <begin position="1"/>
        <end position="34"/>
    </location>
</feature>
<dbReference type="AlphaFoldDB" id="A0A1X0NSM7"/>
<dbReference type="InterPro" id="IPR036020">
    <property type="entry name" value="WW_dom_sf"/>
</dbReference>
<dbReference type="OrthoDB" id="248149at2759"/>
<dbReference type="EMBL" id="NBCO01000021">
    <property type="protein sequence ID" value="ORC87601.1"/>
    <property type="molecule type" value="Genomic_DNA"/>
</dbReference>
<dbReference type="VEuPathDB" id="TriTrypDB:TM35_000212070"/>
<protein>
    <recommendedName>
        <fullName evidence="2">WW domain-containing protein</fullName>
    </recommendedName>
</protein>
<evidence type="ECO:0000256" key="1">
    <source>
        <dbReference type="SAM" id="MobiDB-lite"/>
    </source>
</evidence>
<proteinExistence type="predicted"/>
<dbReference type="GeneID" id="39986837"/>
<dbReference type="InterPro" id="IPR001202">
    <property type="entry name" value="WW_dom"/>
</dbReference>
<name>A0A1X0NSM7_9TRYP</name>
<feature type="region of interest" description="Disordered" evidence="1">
    <location>
        <begin position="77"/>
        <end position="188"/>
    </location>
</feature>
<feature type="compositionally biased region" description="Low complexity" evidence="1">
    <location>
        <begin position="168"/>
        <end position="180"/>
    </location>
</feature>
<evidence type="ECO:0000259" key="2">
    <source>
        <dbReference type="Pfam" id="PF00397"/>
    </source>
</evidence>
<feature type="compositionally biased region" description="Polar residues" evidence="1">
    <location>
        <begin position="429"/>
        <end position="441"/>
    </location>
</feature>
<feature type="region of interest" description="Disordered" evidence="1">
    <location>
        <begin position="412"/>
        <end position="454"/>
    </location>
</feature>
<feature type="compositionally biased region" description="Basic and acidic residues" evidence="1">
    <location>
        <begin position="119"/>
        <end position="144"/>
    </location>
</feature>
<reference evidence="3 4" key="1">
    <citation type="submission" date="2017-03" db="EMBL/GenBank/DDBJ databases">
        <title>An alternative strategy for trypanosome survival in the mammalian bloodstream revealed through genome and transcriptome analysis of the ubiquitous bovine parasite Trypanosoma (Megatrypanum) theileri.</title>
        <authorList>
            <person name="Kelly S."/>
            <person name="Ivens A."/>
            <person name="Mott A."/>
            <person name="O'Neill E."/>
            <person name="Emms D."/>
            <person name="Macleod O."/>
            <person name="Voorheis P."/>
            <person name="Matthews J."/>
            <person name="Matthews K."/>
            <person name="Carrington M."/>
        </authorList>
    </citation>
    <scope>NUCLEOTIDE SEQUENCE [LARGE SCALE GENOMIC DNA]</scope>
    <source>
        <strain evidence="3">Edinburgh</strain>
    </source>
</reference>
<accession>A0A1X0NSM7</accession>
<feature type="domain" description="WW" evidence="2">
    <location>
        <begin position="48"/>
        <end position="72"/>
    </location>
</feature>
<evidence type="ECO:0000313" key="4">
    <source>
        <dbReference type="Proteomes" id="UP000192257"/>
    </source>
</evidence>
<comment type="caution">
    <text evidence="3">The sequence shown here is derived from an EMBL/GenBank/DDBJ whole genome shotgun (WGS) entry which is preliminary data.</text>
</comment>
<dbReference type="CDD" id="cd00201">
    <property type="entry name" value="WW"/>
    <property type="match status" value="1"/>
</dbReference>
<dbReference type="Proteomes" id="UP000192257">
    <property type="component" value="Unassembled WGS sequence"/>
</dbReference>
<organism evidence="3 4">
    <name type="scientific">Trypanosoma theileri</name>
    <dbReference type="NCBI Taxonomy" id="67003"/>
    <lineage>
        <taxon>Eukaryota</taxon>
        <taxon>Discoba</taxon>
        <taxon>Euglenozoa</taxon>
        <taxon>Kinetoplastea</taxon>
        <taxon>Metakinetoplastina</taxon>
        <taxon>Trypanosomatida</taxon>
        <taxon>Trypanosomatidae</taxon>
        <taxon>Trypanosoma</taxon>
    </lineage>
</organism>
<evidence type="ECO:0000313" key="3">
    <source>
        <dbReference type="EMBL" id="ORC87601.1"/>
    </source>
</evidence>
<dbReference type="SUPFAM" id="SSF51045">
    <property type="entry name" value="WW domain"/>
    <property type="match status" value="1"/>
</dbReference>
<dbReference type="Gene3D" id="2.20.70.10">
    <property type="match status" value="1"/>
</dbReference>
<feature type="region of interest" description="Disordered" evidence="1">
    <location>
        <begin position="477"/>
        <end position="526"/>
    </location>
</feature>
<keyword evidence="4" id="KW-1185">Reference proteome</keyword>
<sequence length="561" mass="63277">MAKGEKDTTKRREHKRSKESKEKSNNDNTAASIDVEAEMQELLKSGVWKALTQEGTGKTYYYHTKTKQTCWDLRKELQKQRAAAAASGTTAAAVETNINTTTEKEKEKEKEKKSSKKSKSTEVKEKKEKEEEKVKEEEKDKTVENTEIQASPVTHTLTEKKKKKKKNTSSNSSSSSNSSTPHRQDSSLDVYRDPLARLVEETQRLQQITATNNNNNNNNNNYNYNNNNNNNSHAMALEFQRSYDALSRTNRALTTQMLRMKEEYDAMALALKEAHRSLYEKDRALRQQSTNVETINTEVETARTLASLREQNQELVRQVGELSVTLARGFGELAYQHHMITSTSPTSNAAAVEMSPEALAAHPLQLRRQQESLGSTLDRLLANPITQKMLCRSCTEELEKLRLSLLPEDERVATATEEENNRTGLPPKITTSTTTWRGNPQHSHEMPFNASGPSFNRFGNPMTAAAAAAGAYTSSYPPSYYPSQQQPQQHQQQQQQQGYYGLENTPDGWQSQLNPHPQRRSSSDAYADHFPDFAMNRRSESRVSTVSATPVFGGFRIRPAS</sequence>
<feature type="compositionally biased region" description="Basic and acidic residues" evidence="1">
    <location>
        <begin position="102"/>
        <end position="112"/>
    </location>
</feature>
<dbReference type="RefSeq" id="XP_028881667.1">
    <property type="nucleotide sequence ID" value="XM_029027057.1"/>
</dbReference>
<dbReference type="Pfam" id="PF00397">
    <property type="entry name" value="WW"/>
    <property type="match status" value="1"/>
</dbReference>
<feature type="compositionally biased region" description="Low complexity" evidence="1">
    <location>
        <begin position="477"/>
        <end position="501"/>
    </location>
</feature>
<feature type="compositionally biased region" description="Basic and acidic residues" evidence="1">
    <location>
        <begin position="1"/>
        <end position="10"/>
    </location>
</feature>
<feature type="compositionally biased region" description="Low complexity" evidence="1">
    <location>
        <begin position="82"/>
        <end position="101"/>
    </location>
</feature>